<evidence type="ECO:0000313" key="4">
    <source>
        <dbReference type="Proteomes" id="UP000659654"/>
    </source>
</evidence>
<evidence type="ECO:0000256" key="1">
    <source>
        <dbReference type="SAM" id="SignalP"/>
    </source>
</evidence>
<evidence type="ECO:0000313" key="3">
    <source>
        <dbReference type="EMBL" id="CAD5234147.1"/>
    </source>
</evidence>
<gene>
    <name evidence="3" type="ORF">BXYJ_LOCUS14238</name>
</gene>
<dbReference type="Proteomes" id="UP000582659">
    <property type="component" value="Unassembled WGS sequence"/>
</dbReference>
<name>A0A7I8X098_BURXY</name>
<dbReference type="EMBL" id="CAJFCV020000006">
    <property type="protein sequence ID" value="CAG9129728.1"/>
    <property type="molecule type" value="Genomic_DNA"/>
</dbReference>
<feature type="signal peptide" evidence="1">
    <location>
        <begin position="1"/>
        <end position="16"/>
    </location>
</feature>
<sequence length="597" mass="65605">MPSLSFLLLSATTLLALSPDFVKDLTALSTSLHLPIGSPCDFSSQCVSDAHCSDLKCRASKCNINADCRLGEICRDGKIHGRMQKGCFGISDRDGEKTDYCPGGGSPTRNSGGYIELCDENIPCMGRAICNPAFGICCNKLRICPSPRQPIVEPITNRPVACQRRQAPPTTCPETTECEKTTGFCCELLETEKPTTENEVTVPVVDQSVEVKRAKALPRANKPTPGEECEEGQECAGGALCECEDGECRCECVRSMGFTLDKGSMTCKRTRRRLKEHCKFDMDCQSAFSECTSGGCRCKNGFQRDGQGGCKPTSYKCVNHAEPLKIDDNIVSCEAYKEPLSREIESMVFMDAVDESQKGKNCPNQYYCVPIFDIPKQADLFQGFCCPLPSPERPVCPVGHSHPSSQPPNYGCKDCPWDHYCHVDNVATKKRICCPKPCLSPEDVYIDGQCYPIAYYGDTCFLPEQCVGKSPPLSSSSLNRAEFESADMECTKNICKCPNGFIYVDGQCRRLQCTIGNKGEPILDSDGKILKCLRSADCSQGSLCDPSLKVCCKGVNKCPKGYVETGQRCEVDGFCDRPEEVCVRIRKGKRKICCRPE</sequence>
<dbReference type="InterPro" id="IPR006150">
    <property type="entry name" value="Cys_repeat_1"/>
</dbReference>
<keyword evidence="4" id="KW-1185">Reference proteome</keyword>
<comment type="caution">
    <text evidence="3">The sequence shown here is derived from an EMBL/GenBank/DDBJ whole genome shotgun (WGS) entry which is preliminary data.</text>
</comment>
<evidence type="ECO:0000259" key="2">
    <source>
        <dbReference type="Pfam" id="PF01683"/>
    </source>
</evidence>
<dbReference type="SMART" id="SM00289">
    <property type="entry name" value="WR1"/>
    <property type="match status" value="5"/>
</dbReference>
<accession>A0A7I8X098</accession>
<keyword evidence="1" id="KW-0732">Signal</keyword>
<dbReference type="Proteomes" id="UP000659654">
    <property type="component" value="Unassembled WGS sequence"/>
</dbReference>
<dbReference type="AlphaFoldDB" id="A0A7I8X098"/>
<dbReference type="Pfam" id="PF01683">
    <property type="entry name" value="EB"/>
    <property type="match status" value="1"/>
</dbReference>
<protein>
    <submittedName>
        <fullName evidence="3">(pine wood nematode) hypothetical protein</fullName>
    </submittedName>
</protein>
<reference evidence="3" key="1">
    <citation type="submission" date="2020-09" db="EMBL/GenBank/DDBJ databases">
        <authorList>
            <person name="Kikuchi T."/>
        </authorList>
    </citation>
    <scope>NUCLEOTIDE SEQUENCE</scope>
    <source>
        <strain evidence="3">Ka4C1</strain>
    </source>
</reference>
<dbReference type="InterPro" id="IPR006149">
    <property type="entry name" value="EB_dom"/>
</dbReference>
<feature type="domain" description="EB" evidence="2">
    <location>
        <begin position="438"/>
        <end position="508"/>
    </location>
</feature>
<proteinExistence type="predicted"/>
<feature type="chain" id="PRO_5035384909" evidence="1">
    <location>
        <begin position="17"/>
        <end position="597"/>
    </location>
</feature>
<dbReference type="EMBL" id="CAJFDI010000006">
    <property type="protein sequence ID" value="CAD5234147.1"/>
    <property type="molecule type" value="Genomic_DNA"/>
</dbReference>
<dbReference type="OrthoDB" id="5853212at2759"/>
<organism evidence="3 4">
    <name type="scientific">Bursaphelenchus xylophilus</name>
    <name type="common">Pinewood nematode worm</name>
    <name type="synonym">Aphelenchoides xylophilus</name>
    <dbReference type="NCBI Taxonomy" id="6326"/>
    <lineage>
        <taxon>Eukaryota</taxon>
        <taxon>Metazoa</taxon>
        <taxon>Ecdysozoa</taxon>
        <taxon>Nematoda</taxon>
        <taxon>Chromadorea</taxon>
        <taxon>Rhabditida</taxon>
        <taxon>Tylenchina</taxon>
        <taxon>Tylenchomorpha</taxon>
        <taxon>Aphelenchoidea</taxon>
        <taxon>Aphelenchoididae</taxon>
        <taxon>Bursaphelenchus</taxon>
    </lineage>
</organism>